<organism evidence="2 3">
    <name type="scientific">Methylophaga muralis</name>
    <dbReference type="NCBI Taxonomy" id="291169"/>
    <lineage>
        <taxon>Bacteria</taxon>
        <taxon>Pseudomonadati</taxon>
        <taxon>Pseudomonadota</taxon>
        <taxon>Gammaproteobacteria</taxon>
        <taxon>Thiotrichales</taxon>
        <taxon>Piscirickettsiaceae</taxon>
        <taxon>Methylophaga</taxon>
    </lineage>
</organism>
<dbReference type="RefSeq" id="WP_069296915.1">
    <property type="nucleotide sequence ID" value="NZ_MCRI01000045.1"/>
</dbReference>
<dbReference type="AlphaFoldDB" id="A0A1E3GNR2"/>
<gene>
    <name evidence="2" type="ORF">A9E74_02539</name>
</gene>
<comment type="caution">
    <text evidence="2">The sequence shown here is derived from an EMBL/GenBank/DDBJ whole genome shotgun (WGS) entry which is preliminary data.</text>
</comment>
<keyword evidence="1" id="KW-0472">Membrane</keyword>
<feature type="transmembrane region" description="Helical" evidence="1">
    <location>
        <begin position="72"/>
        <end position="89"/>
    </location>
</feature>
<accession>A0A1E3GNR2</accession>
<proteinExistence type="predicted"/>
<sequence>MEVEIQDEKHTGRVAAVYNNEAAAKAAKQKLIDNGIAPGIINIVRPDDSNISKKIEPDSHGIAKTIVKSHGWLGLIGMIVGILIATILVSSGPEMTQSSPLFTYIVFIFFGLIFGMMLAGLISIRPDHDPLITKTIETSQEHRWTVVVQTDDQDDIDLVKELLENSAVSTSETL</sequence>
<dbReference type="STRING" id="291169.A9E74_02539"/>
<reference evidence="2 3" key="1">
    <citation type="submission" date="2016-07" db="EMBL/GenBank/DDBJ databases">
        <title>Draft Genome Sequence of Methylophaga muralis Bur 1.</title>
        <authorList>
            <person name="Vasilenko O.V."/>
            <person name="Doronina N.V."/>
            <person name="Shmareva M.N."/>
            <person name="Tarlachkov S.V."/>
            <person name="Mustakhimov I."/>
            <person name="Trotsenko Y.A."/>
        </authorList>
    </citation>
    <scope>NUCLEOTIDE SEQUENCE [LARGE SCALE GENOMIC DNA]</scope>
    <source>
        <strain evidence="2 3">Bur 1</strain>
    </source>
</reference>
<feature type="transmembrane region" description="Helical" evidence="1">
    <location>
        <begin position="101"/>
        <end position="124"/>
    </location>
</feature>
<dbReference type="EMBL" id="MCRI01000045">
    <property type="protein sequence ID" value="ODN65693.1"/>
    <property type="molecule type" value="Genomic_DNA"/>
</dbReference>
<keyword evidence="1" id="KW-0812">Transmembrane</keyword>
<evidence type="ECO:0000313" key="2">
    <source>
        <dbReference type="EMBL" id="ODN65693.1"/>
    </source>
</evidence>
<dbReference type="PATRIC" id="fig|291169.3.peg.2563"/>
<name>A0A1E3GNR2_9GAMM</name>
<protein>
    <submittedName>
        <fullName evidence="2">Uncharacterized protein</fullName>
    </submittedName>
</protein>
<keyword evidence="1" id="KW-1133">Transmembrane helix</keyword>
<dbReference type="Proteomes" id="UP000094379">
    <property type="component" value="Unassembled WGS sequence"/>
</dbReference>
<evidence type="ECO:0000256" key="1">
    <source>
        <dbReference type="SAM" id="Phobius"/>
    </source>
</evidence>
<keyword evidence="3" id="KW-1185">Reference proteome</keyword>
<evidence type="ECO:0000313" key="3">
    <source>
        <dbReference type="Proteomes" id="UP000094379"/>
    </source>
</evidence>